<protein>
    <submittedName>
        <fullName evidence="3">Uncharacterized protein</fullName>
    </submittedName>
</protein>
<proteinExistence type="predicted"/>
<reference evidence="3 4" key="1">
    <citation type="journal article" date="2013" name="PLoS ONE">
        <title>The first genomic and proteomic characterization of a deep-sea sulfate reducer: insights into the piezophilic lifestyle of Desulfovibrio piezophilus.</title>
        <authorList>
            <person name="Pradel N."/>
            <person name="Ji B."/>
            <person name="Gimenez G."/>
            <person name="Talla E."/>
            <person name="Lenoble P."/>
            <person name="Garel M."/>
            <person name="Tamburini C."/>
            <person name="Fourquet P."/>
            <person name="Lebrun R."/>
            <person name="Bertin P."/>
            <person name="Denis Y."/>
            <person name="Pophillat M."/>
            <person name="Barbe V."/>
            <person name="Ollivier B."/>
            <person name="Dolla A."/>
        </authorList>
    </citation>
    <scope>NUCLEOTIDE SEQUENCE [LARGE SCALE GENOMIC DNA]</scope>
    <source>
        <strain evidence="4">DSM 10523 / SB164P1</strain>
    </source>
</reference>
<name>M1WJ65_PSEP2</name>
<dbReference type="AlphaFoldDB" id="M1WJ65"/>
<dbReference type="RefSeq" id="WP_015413411.1">
    <property type="nucleotide sequence ID" value="NC_020409.1"/>
</dbReference>
<keyword evidence="1" id="KW-0175">Coiled coil</keyword>
<dbReference type="PATRIC" id="fig|879567.3.peg.123"/>
<evidence type="ECO:0000313" key="4">
    <source>
        <dbReference type="Proteomes" id="UP000011724"/>
    </source>
</evidence>
<dbReference type="EMBL" id="FO203427">
    <property type="protein sequence ID" value="CCH47356.1"/>
    <property type="molecule type" value="Genomic_DNA"/>
</dbReference>
<accession>M1WJ65</accession>
<dbReference type="eggNOG" id="ENOG5031865">
    <property type="taxonomic scope" value="Bacteria"/>
</dbReference>
<dbReference type="BioCyc" id="DPIE1322246:BN4_RS00635-MONOMER"/>
<dbReference type="STRING" id="1322246.BN4_10116"/>
<dbReference type="KEGG" id="dpi:BN4_10116"/>
<keyword evidence="2" id="KW-0472">Membrane</keyword>
<sequence length="155" mass="17837">MLIPILIFVIAAICLFFIINSISTNRARRIKKLELQKLRKYQQYEQLRKQRIQLRIEITEKEQALAALRKNQAGITTISANELDLNDVDENVKIGRYLIQEGKITREQNAKVLGKINVMQMDYLGSCLALGFIDLETAKKAIKINRVTTNSFELN</sequence>
<reference evidence="4" key="2">
    <citation type="journal article" date="2013" name="Stand. Genomic Sci.">
        <title>Complete genome sequence of Desulfocapsa sulfexigens, a marine deltaproteobacterium specialized in disproportionating inorganic sulfur compounds.</title>
        <authorList>
            <person name="Finster K.W."/>
            <person name="Kjeldsen K.U."/>
            <person name="Kube M."/>
            <person name="Reinhardt R."/>
            <person name="Mussmann M."/>
            <person name="Amann R."/>
            <person name="Schreiber L."/>
        </authorList>
    </citation>
    <scope>NUCLEOTIDE SEQUENCE [LARGE SCALE GENOMIC DNA]</scope>
    <source>
        <strain evidence="4">DSM 10523 / SB164P1</strain>
    </source>
</reference>
<dbReference type="Proteomes" id="UP000011724">
    <property type="component" value="Chromosome"/>
</dbReference>
<keyword evidence="2" id="KW-1133">Transmembrane helix</keyword>
<keyword evidence="2" id="KW-0812">Transmembrane</keyword>
<dbReference type="OrthoDB" id="5459388at2"/>
<evidence type="ECO:0000256" key="2">
    <source>
        <dbReference type="SAM" id="Phobius"/>
    </source>
</evidence>
<evidence type="ECO:0000313" key="3">
    <source>
        <dbReference type="EMBL" id="CCH47356.1"/>
    </source>
</evidence>
<dbReference type="HOGENOM" id="CLU_1719380_0_0_7"/>
<feature type="coiled-coil region" evidence="1">
    <location>
        <begin position="30"/>
        <end position="71"/>
    </location>
</feature>
<keyword evidence="4" id="KW-1185">Reference proteome</keyword>
<organism evidence="3 4">
    <name type="scientific">Pseudodesulfovibrio piezophilus (strain DSM 21447 / JCM 15486 / C1TLV30)</name>
    <name type="common">Desulfovibrio piezophilus</name>
    <dbReference type="NCBI Taxonomy" id="1322246"/>
    <lineage>
        <taxon>Bacteria</taxon>
        <taxon>Pseudomonadati</taxon>
        <taxon>Thermodesulfobacteriota</taxon>
        <taxon>Desulfovibrionia</taxon>
        <taxon>Desulfovibrionales</taxon>
        <taxon>Desulfovibrionaceae</taxon>
    </lineage>
</organism>
<evidence type="ECO:0000256" key="1">
    <source>
        <dbReference type="SAM" id="Coils"/>
    </source>
</evidence>
<gene>
    <name evidence="3" type="ordered locus">BN4_10116</name>
</gene>
<feature type="transmembrane region" description="Helical" evidence="2">
    <location>
        <begin position="6"/>
        <end position="23"/>
    </location>
</feature>